<accession>A0AAF0GMK0</accession>
<gene>
    <name evidence="1" type="ORF">QBD03_10465</name>
</gene>
<evidence type="ECO:0000313" key="2">
    <source>
        <dbReference type="Proteomes" id="UP001179858"/>
    </source>
</evidence>
<name>A0AAF0GMK0_LATSK</name>
<sequence length="257" mass="28854">MMIKLQVNLKNTQTEILFDQQMLTIYSEQPATLSPFDGLLLHTNQQQITQIDYPAGEITTIPNGPFLTLTDTDWPEGLPYLGCLLAEQSSAIKTTDLPAKVPSNYRQTLRPLFETLNLILERFGFNWQPATAPKAKPAAKARHRWTKAISTVPFTIATRQATGTAIWQKRNEMYLKAGATLMPEPPLNKDGSLGFAAKMGSQLRHEHSNQVQDNVTTEDIIFKSVNEVGLFLYFGGTNSWLELIDQDGRSIDDWSKI</sequence>
<reference evidence="1" key="1">
    <citation type="submission" date="2023-04" db="EMBL/GenBank/DDBJ databases">
        <title>Novel strain of Lactilactobacillus sakei and use thereof.</title>
        <authorList>
            <person name="Kim S.Y."/>
        </authorList>
    </citation>
    <scope>NUCLEOTIDE SEQUENCE</scope>
    <source>
        <strain evidence="1">HUP1</strain>
    </source>
</reference>
<dbReference type="RefSeq" id="WP_280102875.1">
    <property type="nucleotide sequence ID" value="NZ_CP122959.1"/>
</dbReference>
<organism evidence="1 2">
    <name type="scientific">Latilactobacillus sakei</name>
    <name type="common">Lactobacillus sakei</name>
    <dbReference type="NCBI Taxonomy" id="1599"/>
    <lineage>
        <taxon>Bacteria</taxon>
        <taxon>Bacillati</taxon>
        <taxon>Bacillota</taxon>
        <taxon>Bacilli</taxon>
        <taxon>Lactobacillales</taxon>
        <taxon>Lactobacillaceae</taxon>
        <taxon>Latilactobacillus</taxon>
    </lineage>
</organism>
<proteinExistence type="predicted"/>
<dbReference type="Proteomes" id="UP001179858">
    <property type="component" value="Chromosome"/>
</dbReference>
<protein>
    <submittedName>
        <fullName evidence="1">Uncharacterized protein</fullName>
    </submittedName>
</protein>
<dbReference type="EMBL" id="CP122959">
    <property type="protein sequence ID" value="WGI19135.1"/>
    <property type="molecule type" value="Genomic_DNA"/>
</dbReference>
<dbReference type="AlphaFoldDB" id="A0AAF0GMK0"/>
<evidence type="ECO:0000313" key="1">
    <source>
        <dbReference type="EMBL" id="WGI19135.1"/>
    </source>
</evidence>